<evidence type="ECO:0000259" key="2">
    <source>
        <dbReference type="Pfam" id="PF21248"/>
    </source>
</evidence>
<reference evidence="3 4" key="1">
    <citation type="journal article" date="2018" name="Int. J. Syst. Evol. Microbiol.">
        <title>Uliginosibacterium sediminicola sp. nov., isolated from freshwater sediment.</title>
        <authorList>
            <person name="Hwang W.M."/>
            <person name="Kim S.M."/>
            <person name="Kang K."/>
            <person name="Ahn T.Y."/>
        </authorList>
    </citation>
    <scope>NUCLEOTIDE SEQUENCE [LARGE SCALE GENOMIC DNA]</scope>
    <source>
        <strain evidence="3 4">M1-21</strain>
    </source>
</reference>
<dbReference type="Pfam" id="PF21248">
    <property type="entry name" value="SoFic-like_C"/>
    <property type="match status" value="1"/>
</dbReference>
<feature type="compositionally biased region" description="Basic and acidic residues" evidence="1">
    <location>
        <begin position="128"/>
        <end position="143"/>
    </location>
</feature>
<evidence type="ECO:0000256" key="1">
    <source>
        <dbReference type="SAM" id="MobiDB-lite"/>
    </source>
</evidence>
<dbReference type="Proteomes" id="UP001410394">
    <property type="component" value="Unassembled WGS sequence"/>
</dbReference>
<accession>A0ABU9Z1H3</accession>
<proteinExistence type="predicted"/>
<dbReference type="InterPro" id="IPR048770">
    <property type="entry name" value="SoFic-like_C"/>
</dbReference>
<dbReference type="RefSeq" id="WP_345920518.1">
    <property type="nucleotide sequence ID" value="NZ_JBDIVE010000008.1"/>
</dbReference>
<feature type="region of interest" description="Disordered" evidence="1">
    <location>
        <begin position="113"/>
        <end position="143"/>
    </location>
</feature>
<sequence>MAASIVFEPSKSRHAPMAQPPVALEALAIRSLMQDTAETMRRNARQIYSRELVELIFEQLSCRIGDLVDAGPAQQRTASTHIKKLCNIGTLREEKAGLEKLFIRPCHSASSIRARPYEPRQSPTTRLHRLERNTSKLAPQERA</sequence>
<evidence type="ECO:0000313" key="3">
    <source>
        <dbReference type="EMBL" id="MEN3069748.1"/>
    </source>
</evidence>
<gene>
    <name evidence="3" type="ORF">ABDB84_14795</name>
</gene>
<evidence type="ECO:0000313" key="4">
    <source>
        <dbReference type="Proteomes" id="UP001410394"/>
    </source>
</evidence>
<organism evidence="3 4">
    <name type="scientific">Uliginosibacterium sediminicola</name>
    <dbReference type="NCBI Taxonomy" id="2024550"/>
    <lineage>
        <taxon>Bacteria</taxon>
        <taxon>Pseudomonadati</taxon>
        <taxon>Pseudomonadota</taxon>
        <taxon>Betaproteobacteria</taxon>
        <taxon>Rhodocyclales</taxon>
        <taxon>Zoogloeaceae</taxon>
        <taxon>Uliginosibacterium</taxon>
    </lineage>
</organism>
<keyword evidence="4" id="KW-1185">Reference proteome</keyword>
<dbReference type="EMBL" id="JBDIVE010000008">
    <property type="protein sequence ID" value="MEN3069748.1"/>
    <property type="molecule type" value="Genomic_DNA"/>
</dbReference>
<name>A0ABU9Z1H3_9RHOO</name>
<comment type="caution">
    <text evidence="3">The sequence shown here is derived from an EMBL/GenBank/DDBJ whole genome shotgun (WGS) entry which is preliminary data.</text>
</comment>
<feature type="domain" description="Adenylyltransferase SoFic-like C-terminal" evidence="2">
    <location>
        <begin position="32"/>
        <end position="105"/>
    </location>
</feature>
<protein>
    <recommendedName>
        <fullName evidence="2">Adenylyltransferase SoFic-like C-terminal domain-containing protein</fullName>
    </recommendedName>
</protein>